<gene>
    <name evidence="2" type="ORF">KHLLAP_LOCUS13533</name>
</gene>
<feature type="signal peptide" evidence="1">
    <location>
        <begin position="1"/>
        <end position="21"/>
    </location>
</feature>
<accession>A0AAI8VYR2</accession>
<feature type="chain" id="PRO_5042519431" evidence="1">
    <location>
        <begin position="22"/>
        <end position="110"/>
    </location>
</feature>
<dbReference type="AlphaFoldDB" id="A0AAI8VYR2"/>
<sequence>MKLINRSIAITLLAVIVPALGNTREPDPGTEKDILCTVEVAKLVPDSSIVNNTLLLWPKGSCCTTTDCEIQKFGCPAGNGDICCYKASGNGVAAGMCDCGIDQQPQGTCF</sequence>
<dbReference type="EMBL" id="CAUWAG010000020">
    <property type="protein sequence ID" value="CAJ2513065.1"/>
    <property type="molecule type" value="Genomic_DNA"/>
</dbReference>
<organism evidence="2 3">
    <name type="scientific">Anthostomella pinea</name>
    <dbReference type="NCBI Taxonomy" id="933095"/>
    <lineage>
        <taxon>Eukaryota</taxon>
        <taxon>Fungi</taxon>
        <taxon>Dikarya</taxon>
        <taxon>Ascomycota</taxon>
        <taxon>Pezizomycotina</taxon>
        <taxon>Sordariomycetes</taxon>
        <taxon>Xylariomycetidae</taxon>
        <taxon>Xylariales</taxon>
        <taxon>Xylariaceae</taxon>
        <taxon>Anthostomella</taxon>
    </lineage>
</organism>
<reference evidence="2" key="1">
    <citation type="submission" date="2023-10" db="EMBL/GenBank/DDBJ databases">
        <authorList>
            <person name="Hackl T."/>
        </authorList>
    </citation>
    <scope>NUCLEOTIDE SEQUENCE</scope>
</reference>
<keyword evidence="1" id="KW-0732">Signal</keyword>
<evidence type="ECO:0000256" key="1">
    <source>
        <dbReference type="SAM" id="SignalP"/>
    </source>
</evidence>
<dbReference type="Proteomes" id="UP001295740">
    <property type="component" value="Unassembled WGS sequence"/>
</dbReference>
<evidence type="ECO:0000313" key="3">
    <source>
        <dbReference type="Proteomes" id="UP001295740"/>
    </source>
</evidence>
<name>A0AAI8VYR2_9PEZI</name>
<proteinExistence type="predicted"/>
<keyword evidence="3" id="KW-1185">Reference proteome</keyword>
<protein>
    <submittedName>
        <fullName evidence="2">Uu.00g011840.m01.CDS01</fullName>
    </submittedName>
</protein>
<evidence type="ECO:0000313" key="2">
    <source>
        <dbReference type="EMBL" id="CAJ2513065.1"/>
    </source>
</evidence>
<comment type="caution">
    <text evidence="2">The sequence shown here is derived from an EMBL/GenBank/DDBJ whole genome shotgun (WGS) entry which is preliminary data.</text>
</comment>